<dbReference type="Proteomes" id="UP000012065">
    <property type="component" value="Unassembled WGS sequence"/>
</dbReference>
<dbReference type="InterPro" id="IPR004242">
    <property type="entry name" value="Transposase_21"/>
</dbReference>
<dbReference type="EMBL" id="CAOJ01008095">
    <property type="protein sequence ID" value="CCO31403.1"/>
    <property type="molecule type" value="Genomic_DNA"/>
</dbReference>
<feature type="compositionally biased region" description="Basic and acidic residues" evidence="1">
    <location>
        <begin position="14"/>
        <end position="40"/>
    </location>
</feature>
<organism evidence="2 3">
    <name type="scientific">Thanatephorus cucumeris (strain AG1-IB / isolate 7/3/14)</name>
    <name type="common">Lettuce bottom rot fungus</name>
    <name type="synonym">Rhizoctonia solani</name>
    <dbReference type="NCBI Taxonomy" id="1108050"/>
    <lineage>
        <taxon>Eukaryota</taxon>
        <taxon>Fungi</taxon>
        <taxon>Dikarya</taxon>
        <taxon>Basidiomycota</taxon>
        <taxon>Agaricomycotina</taxon>
        <taxon>Agaricomycetes</taxon>
        <taxon>Cantharellales</taxon>
        <taxon>Ceratobasidiaceae</taxon>
        <taxon>Rhizoctonia</taxon>
        <taxon>Rhizoctonia solani AG-1</taxon>
    </lineage>
</organism>
<dbReference type="HOGENOM" id="CLU_026593_2_1_1"/>
<name>M5BUL3_THACB</name>
<comment type="caution">
    <text evidence="2">The sequence shown here is derived from an EMBL/GenBank/DDBJ whole genome shotgun (WGS) entry which is preliminary data.</text>
</comment>
<evidence type="ECO:0008006" key="4">
    <source>
        <dbReference type="Google" id="ProtNLM"/>
    </source>
</evidence>
<accession>M5BUL3</accession>
<evidence type="ECO:0000256" key="1">
    <source>
        <dbReference type="SAM" id="MobiDB-lite"/>
    </source>
</evidence>
<proteinExistence type="predicted"/>
<feature type="region of interest" description="Disordered" evidence="1">
    <location>
        <begin position="1"/>
        <end position="83"/>
    </location>
</feature>
<reference evidence="2 3" key="1">
    <citation type="journal article" date="2013" name="J. Biotechnol.">
        <title>Establishment and interpretation of the genome sequence of the phytopathogenic fungus Rhizoctonia solani AG1-IB isolate 7/3/14.</title>
        <authorList>
            <person name="Wibberg D.W."/>
            <person name="Jelonek L.J."/>
            <person name="Rupp O.R."/>
            <person name="Hennig M.H."/>
            <person name="Eikmeyer F.E."/>
            <person name="Goesmann A.G."/>
            <person name="Hartmann A.H."/>
            <person name="Borriss R.B."/>
            <person name="Grosch R.G."/>
            <person name="Puehler A.P."/>
            <person name="Schlueter A.S."/>
        </authorList>
    </citation>
    <scope>NUCLEOTIDE SEQUENCE [LARGE SCALE GENOMIC DNA]</scope>
    <source>
        <strain evidence="3">AG1-IB / isolate 7/3/14</strain>
    </source>
</reference>
<feature type="compositionally biased region" description="Pro residues" evidence="1">
    <location>
        <begin position="62"/>
        <end position="72"/>
    </location>
</feature>
<dbReference type="Pfam" id="PF02992">
    <property type="entry name" value="Transposase_21"/>
    <property type="match status" value="1"/>
</dbReference>
<evidence type="ECO:0000313" key="2">
    <source>
        <dbReference type="EMBL" id="CCO31403.1"/>
    </source>
</evidence>
<sequence length="561" mass="63451">MAEADANEAIAPMEIDREDVNMQEHTIHHNNDRDPDDRSDYGPSEDSDGGGDHWEVIVTPAPSLPPTPPQSPSPDDSEPEDDLARVTANDYREYDHWFGEDQHELDEIVLEMLTEEEMDSIKMTAIRLFGHISERNYERIRFSFRDKVQFLSVYRTTRKLALLSGIKPVLVDCCKNVCHAFTGPYVDETVCSVCKEPRFDSKGRPQQCFEYLPMNPRLLGFFKNPEMIEKMYYRARYTQEEGAMDDYIDAKRYKKLAKSNIVVDGEDLGVQYFSGSRDMAYAVMTDGVKIFEQAHQEASTCWPIMAVNLNLPASDRCKLRNLIPLGVIPGPNQPKDFDSFLEPFVEEALEQARGIEAYDVTRRQKFTLRAHPIIISGDMQAIKHVSQMKGPNGKAPCRECETVGVYHHGCRSYYIPLANPTDNPNAIPDERLDPDAPPNTITTLDPENLPLRTTQRIAEQLEMMDNARTQREFNNLARDFGLTGHSILDRIPSICRPDSYPHEFLHLFLLNHGPQLISLWAGTYVLGEDDEYTLSAEPLAGLFQISQPAGDSTAANLGVSG</sequence>
<dbReference type="AlphaFoldDB" id="M5BUL3"/>
<evidence type="ECO:0000313" key="3">
    <source>
        <dbReference type="Proteomes" id="UP000012065"/>
    </source>
</evidence>
<protein>
    <recommendedName>
        <fullName evidence="4">Transposase family Tnp2 protein</fullName>
    </recommendedName>
</protein>
<gene>
    <name evidence="2" type="ORF">BN14_05444</name>
</gene>